<accession>A0A5N5UF03</accession>
<dbReference type="Proteomes" id="UP000326865">
    <property type="component" value="Unassembled WGS sequence"/>
</dbReference>
<dbReference type="EMBL" id="QJOW01000002">
    <property type="protein sequence ID" value="KAB7516744.1"/>
    <property type="molecule type" value="Genomic_DNA"/>
</dbReference>
<proteinExistence type="predicted"/>
<protein>
    <submittedName>
        <fullName evidence="4">DUF4166 domain-containing protein</fullName>
    </submittedName>
</protein>
<dbReference type="OrthoDB" id="258618at2157"/>
<evidence type="ECO:0000313" key="3">
    <source>
        <dbReference type="EMBL" id="KAB7516744.1"/>
    </source>
</evidence>
<dbReference type="Proteomes" id="UP000326207">
    <property type="component" value="Unassembled WGS sequence"/>
</dbReference>
<name>A0A5N5URM0_9EURY</name>
<evidence type="ECO:0000313" key="4">
    <source>
        <dbReference type="EMBL" id="KAB7520125.1"/>
    </source>
</evidence>
<reference evidence="5 6" key="1">
    <citation type="submission" date="2019-10" db="EMBL/GenBank/DDBJ databases">
        <title>Unraveling microbial dark matter from salterns through culturing: the case of the genus Halosegnis.</title>
        <authorList>
            <person name="Duran-Viseras A."/>
            <person name="Andrei A.-S."/>
            <person name="Vera-Gargallo B."/>
            <person name="Ghai R."/>
            <person name="Sanchez-Porro C."/>
            <person name="Ventosa A."/>
        </authorList>
    </citation>
    <scope>NUCLEOTIDE SEQUENCE [LARGE SCALE GENOMIC DNA]</scope>
    <source>
        <strain evidence="3 6">F17-44</strain>
        <strain evidence="2 7">F18-79</strain>
        <strain evidence="4 5">F19-13</strain>
    </source>
</reference>
<accession>A0A5N5URM0</accession>
<accession>A0A5N5UDD8</accession>
<keyword evidence="7" id="KW-1185">Reference proteome</keyword>
<sequence length="219" mass="24551">MTGVYAAKLGDETDRLHERVRDRYALDSTDDRVWVGRGEMDITRGTLVLPGLYVMPRWNLLFPERGEAVPFTVTTAGIEVAGREALITQRAFIFDSKRRRFDSLTVYDASRDRLFDFLGRDGHIVSELHPRVADGELIVEGGKQWLRAGGRYLPLAGPMAATVEVRDRFLPDEDRFRVRAEVSNPLAGEILGYTGRFTQTTDASAEPVEPCARPTTLPP</sequence>
<dbReference type="Proteomes" id="UP000326302">
    <property type="component" value="Unassembled WGS sequence"/>
</dbReference>
<organism evidence="4 5">
    <name type="scientific">Halosegnis rubeus</name>
    <dbReference type="NCBI Taxonomy" id="2212850"/>
    <lineage>
        <taxon>Archaea</taxon>
        <taxon>Methanobacteriati</taxon>
        <taxon>Methanobacteriota</taxon>
        <taxon>Stenosarchaea group</taxon>
        <taxon>Halobacteria</taxon>
        <taxon>Halobacteriales</taxon>
        <taxon>Natronomonadaceae</taxon>
        <taxon>Halosegnis</taxon>
    </lineage>
</organism>
<feature type="domain" description="DUF4166" evidence="1">
    <location>
        <begin position="16"/>
        <end position="197"/>
    </location>
</feature>
<evidence type="ECO:0000313" key="2">
    <source>
        <dbReference type="EMBL" id="KAB7516042.1"/>
    </source>
</evidence>
<dbReference type="RefSeq" id="WP_152119630.1">
    <property type="nucleotide sequence ID" value="NZ_QJOW01000002.1"/>
</dbReference>
<comment type="caution">
    <text evidence="4">The sequence shown here is derived from an EMBL/GenBank/DDBJ whole genome shotgun (WGS) entry which is preliminary data.</text>
</comment>
<dbReference type="AlphaFoldDB" id="A0A5N5URM0"/>
<evidence type="ECO:0000313" key="6">
    <source>
        <dbReference type="Proteomes" id="UP000326302"/>
    </source>
</evidence>
<dbReference type="EMBL" id="QKKZ01000001">
    <property type="protein sequence ID" value="KAB7516042.1"/>
    <property type="molecule type" value="Genomic_DNA"/>
</dbReference>
<evidence type="ECO:0000313" key="5">
    <source>
        <dbReference type="Proteomes" id="UP000326207"/>
    </source>
</evidence>
<dbReference type="Pfam" id="PF13761">
    <property type="entry name" value="DUF4166"/>
    <property type="match status" value="1"/>
</dbReference>
<evidence type="ECO:0000259" key="1">
    <source>
        <dbReference type="Pfam" id="PF13761"/>
    </source>
</evidence>
<gene>
    <name evidence="2" type="ORF">DM867_02550</name>
    <name evidence="3" type="ORF">DMP03_05095</name>
    <name evidence="4" type="ORF">DP108_02420</name>
</gene>
<evidence type="ECO:0000313" key="7">
    <source>
        <dbReference type="Proteomes" id="UP000326865"/>
    </source>
</evidence>
<dbReference type="InterPro" id="IPR025311">
    <property type="entry name" value="DUF4166"/>
</dbReference>
<dbReference type="EMBL" id="QMDY01000001">
    <property type="protein sequence ID" value="KAB7520125.1"/>
    <property type="molecule type" value="Genomic_DNA"/>
</dbReference>